<dbReference type="InterPro" id="IPR018202">
    <property type="entry name" value="Ser_caboxypep_ser_AS"/>
</dbReference>
<evidence type="ECO:0000256" key="2">
    <source>
        <dbReference type="ARBA" id="ARBA00009431"/>
    </source>
</evidence>
<keyword evidence="5 9" id="KW-0645">Protease</keyword>
<dbReference type="Pfam" id="PF00450">
    <property type="entry name" value="Peptidase_S10"/>
    <property type="match status" value="1"/>
</dbReference>
<keyword evidence="3" id="KW-0964">Secreted</keyword>
<gene>
    <name evidence="12" type="primary">LOC104703604</name>
</gene>
<dbReference type="InterPro" id="IPR029058">
    <property type="entry name" value="AB_hydrolase_fold"/>
</dbReference>
<dbReference type="SUPFAM" id="SSF53474">
    <property type="entry name" value="alpha/beta-Hydrolases"/>
    <property type="match status" value="1"/>
</dbReference>
<reference evidence="12" key="2">
    <citation type="submission" date="2025-08" db="UniProtKB">
        <authorList>
            <consortium name="RefSeq"/>
        </authorList>
    </citation>
    <scope>IDENTIFICATION</scope>
    <source>
        <tissue evidence="12">Leaf</tissue>
    </source>
</reference>
<keyword evidence="8" id="KW-0325">Glycoprotein</keyword>
<dbReference type="PANTHER" id="PTHR11802:SF3">
    <property type="entry name" value="RETINOID-INDUCIBLE SERINE CARBOXYPEPTIDASE"/>
    <property type="match status" value="1"/>
</dbReference>
<evidence type="ECO:0000256" key="5">
    <source>
        <dbReference type="ARBA" id="ARBA00022670"/>
    </source>
</evidence>
<evidence type="ECO:0000313" key="11">
    <source>
        <dbReference type="Proteomes" id="UP000694864"/>
    </source>
</evidence>
<evidence type="ECO:0000256" key="8">
    <source>
        <dbReference type="ARBA" id="ARBA00023180"/>
    </source>
</evidence>
<keyword evidence="6" id="KW-0732">Signal</keyword>
<accession>A0ABM0SYF3</accession>
<keyword evidence="7 9" id="KW-0378">Hydrolase</keyword>
<evidence type="ECO:0000256" key="3">
    <source>
        <dbReference type="ARBA" id="ARBA00022525"/>
    </source>
</evidence>
<dbReference type="InterPro" id="IPR001563">
    <property type="entry name" value="Peptidase_S10"/>
</dbReference>
<evidence type="ECO:0000313" key="12">
    <source>
        <dbReference type="RefSeq" id="XP_010417943.1"/>
    </source>
</evidence>
<dbReference type="PANTHER" id="PTHR11802">
    <property type="entry name" value="SERINE PROTEASE FAMILY S10 SERINE CARBOXYPEPTIDASE"/>
    <property type="match status" value="1"/>
</dbReference>
<organism evidence="11 12">
    <name type="scientific">Camelina sativa</name>
    <name type="common">False flax</name>
    <name type="synonym">Myagrum sativum</name>
    <dbReference type="NCBI Taxonomy" id="90675"/>
    <lineage>
        <taxon>Eukaryota</taxon>
        <taxon>Viridiplantae</taxon>
        <taxon>Streptophyta</taxon>
        <taxon>Embryophyta</taxon>
        <taxon>Tracheophyta</taxon>
        <taxon>Spermatophyta</taxon>
        <taxon>Magnoliopsida</taxon>
        <taxon>eudicotyledons</taxon>
        <taxon>Gunneridae</taxon>
        <taxon>Pentapetalae</taxon>
        <taxon>rosids</taxon>
        <taxon>malvids</taxon>
        <taxon>Brassicales</taxon>
        <taxon>Brassicaceae</taxon>
        <taxon>Camelineae</taxon>
        <taxon>Camelina</taxon>
    </lineage>
</organism>
<comment type="subcellular location">
    <subcellularLocation>
        <location evidence="1">Secreted</location>
    </subcellularLocation>
</comment>
<sequence>MAYHPLAPRWTWSFRGWNRKFSGGWSIRHISQSQKLNLVEESRSLVCVGAGYSFVEENQKELYVKSDEEAAEDLTKLLQQLFNKKQTLNQSPLFIVAESYGGKIAVKLGLSVFELVKSGKLKLHLGGVVLGDSWISPEDFVFSWGPLLKYVSRLDDNGLDLSNSLAEKIRKQIKIGDYVGATLTWMDLESLISNKSNSVDFYNFLLDSGMDPVSLTTSLEMKKQNRIKKYSSYLNGLRSLSDVKEGEEGEEGDLNTLMNGVIKKKLKIIPKDLIWGNNSNDVFAAMYAAFMKPVIEDVDELLAKGINVTIYNGQLDVICSTSGTEAWVHKLKWGGLEEFKNMERKPLYCESDKATRGFTKSYKNLHFYWILGAGHFVPVDEPCVALNMVGEITKSPQL</sequence>
<evidence type="ECO:0000256" key="4">
    <source>
        <dbReference type="ARBA" id="ARBA00022645"/>
    </source>
</evidence>
<evidence type="ECO:0000256" key="7">
    <source>
        <dbReference type="ARBA" id="ARBA00022801"/>
    </source>
</evidence>
<protein>
    <recommendedName>
        <fullName evidence="9">Carboxypeptidase</fullName>
        <ecNumber evidence="9">3.4.16.-</ecNumber>
    </recommendedName>
</protein>
<keyword evidence="10" id="KW-0175">Coiled coil</keyword>
<feature type="coiled-coil region" evidence="10">
    <location>
        <begin position="64"/>
        <end position="91"/>
    </location>
</feature>
<dbReference type="RefSeq" id="XP_010417943.1">
    <property type="nucleotide sequence ID" value="XM_010419641.1"/>
</dbReference>
<evidence type="ECO:0000256" key="10">
    <source>
        <dbReference type="SAM" id="Coils"/>
    </source>
</evidence>
<dbReference type="EC" id="3.4.16.-" evidence="9"/>
<proteinExistence type="inferred from homology"/>
<dbReference type="Proteomes" id="UP000694864">
    <property type="component" value="Chromosome 7"/>
</dbReference>
<name>A0ABM0SYF3_CAMSA</name>
<keyword evidence="11" id="KW-1185">Reference proteome</keyword>
<dbReference type="PROSITE" id="PS00131">
    <property type="entry name" value="CARBOXYPEPT_SER_SER"/>
    <property type="match status" value="1"/>
</dbReference>
<keyword evidence="4 9" id="KW-0121">Carboxypeptidase</keyword>
<comment type="similarity">
    <text evidence="2 9">Belongs to the peptidase S10 family.</text>
</comment>
<dbReference type="GeneID" id="104703604"/>
<reference evidence="11" key="1">
    <citation type="journal article" date="2014" name="Nat. Commun.">
        <title>The emerging biofuel crop Camelina sativa retains a highly undifferentiated hexaploid genome structure.</title>
        <authorList>
            <person name="Kagale S."/>
            <person name="Koh C."/>
            <person name="Nixon J."/>
            <person name="Bollina V."/>
            <person name="Clarke W.E."/>
            <person name="Tuteja R."/>
            <person name="Spillane C."/>
            <person name="Robinson S.J."/>
            <person name="Links M.G."/>
            <person name="Clarke C."/>
            <person name="Higgins E.E."/>
            <person name="Huebert T."/>
            <person name="Sharpe A.G."/>
            <person name="Parkin I.A."/>
        </authorList>
    </citation>
    <scope>NUCLEOTIDE SEQUENCE [LARGE SCALE GENOMIC DNA]</scope>
    <source>
        <strain evidence="11">cv. DH55</strain>
    </source>
</reference>
<evidence type="ECO:0000256" key="9">
    <source>
        <dbReference type="RuleBase" id="RU361156"/>
    </source>
</evidence>
<evidence type="ECO:0000256" key="6">
    <source>
        <dbReference type="ARBA" id="ARBA00022729"/>
    </source>
</evidence>
<evidence type="ECO:0000256" key="1">
    <source>
        <dbReference type="ARBA" id="ARBA00004613"/>
    </source>
</evidence>
<dbReference type="Gene3D" id="3.40.50.1820">
    <property type="entry name" value="alpha/beta hydrolase"/>
    <property type="match status" value="1"/>
</dbReference>